<evidence type="ECO:0000313" key="10">
    <source>
        <dbReference type="EMBL" id="QDH16932.1"/>
    </source>
</evidence>
<dbReference type="NCBIfam" id="NF001567">
    <property type="entry name" value="PRK00389.1"/>
    <property type="match status" value="1"/>
</dbReference>
<dbReference type="SUPFAM" id="SSF101790">
    <property type="entry name" value="Aminomethyltransferase beta-barrel domain"/>
    <property type="match status" value="1"/>
</dbReference>
<dbReference type="NCBIfam" id="NF010093">
    <property type="entry name" value="PRK13579.1"/>
    <property type="match status" value="1"/>
</dbReference>
<evidence type="ECO:0000259" key="8">
    <source>
        <dbReference type="Pfam" id="PF01571"/>
    </source>
</evidence>
<dbReference type="Gene3D" id="2.40.30.110">
    <property type="entry name" value="Aminomethyltransferase beta-barrel domains"/>
    <property type="match status" value="1"/>
</dbReference>
<dbReference type="AlphaFoldDB" id="A0A4Y6UHE7"/>
<evidence type="ECO:0000256" key="7">
    <source>
        <dbReference type="PIRSR" id="PIRSR006487-1"/>
    </source>
</evidence>
<proteinExistence type="inferred from homology"/>
<evidence type="ECO:0000313" key="11">
    <source>
        <dbReference type="Proteomes" id="UP000316313"/>
    </source>
</evidence>
<dbReference type="EC" id="2.1.2.10" evidence="2"/>
<dbReference type="GO" id="GO:0008483">
    <property type="term" value="F:transaminase activity"/>
    <property type="evidence" value="ECO:0007669"/>
    <property type="project" value="UniProtKB-KW"/>
</dbReference>
<dbReference type="GO" id="GO:0032259">
    <property type="term" value="P:methylation"/>
    <property type="evidence" value="ECO:0007669"/>
    <property type="project" value="UniProtKB-KW"/>
</dbReference>
<accession>A0A4Y6UHE7</accession>
<evidence type="ECO:0000259" key="9">
    <source>
        <dbReference type="Pfam" id="PF08669"/>
    </source>
</evidence>
<dbReference type="InterPro" id="IPR028896">
    <property type="entry name" value="GcvT/YgfZ/DmdA"/>
</dbReference>
<keyword evidence="11" id="KW-1185">Reference proteome</keyword>
<evidence type="ECO:0000256" key="4">
    <source>
        <dbReference type="ARBA" id="ARBA00022679"/>
    </source>
</evidence>
<sequence length="377" mass="41052">MNTPLMRTPLYDLHLQHGAKMVPFAEYEMPLQYTAGVMAEHLHTRSKAGLFDVSHMGQIKISPKSGHIKDAALALEQLIPIDIVNLPEGKQRYGFLTNDIGGILDDIMLAHFGEYFLLVVNAATKKQDLIQLESKIFDQCIITPLFDRALLALQGPLSEEIIKSFCPSAQKMRFMDVLETHFMKIPITLSRSGYTGEDGYEIGCSSEDAVEVAQSLLAVADVLPVGLGARDSLRLEAGLCLYGNDIDTETTPVEASLSWAIQKTRREGGERAGNYPGAPIIAQQLQKGVLKKRVGLLPEGKAPIRSGALLYADINGSQCVGKVTSGAFGPTLKAPVAMGYVATEYSAEGALLYAELRGRFVPVKVQKMPFVPAAFKR</sequence>
<feature type="domain" description="Aminomethyltransferase C-terminal" evidence="9">
    <location>
        <begin position="291"/>
        <end position="371"/>
    </location>
</feature>
<organism evidence="10 11">
    <name type="scientific">Swingsia samuiensis</name>
    <dbReference type="NCBI Taxonomy" id="1293412"/>
    <lineage>
        <taxon>Bacteria</taxon>
        <taxon>Pseudomonadati</taxon>
        <taxon>Pseudomonadota</taxon>
        <taxon>Alphaproteobacteria</taxon>
        <taxon>Acetobacterales</taxon>
        <taxon>Acetobacteraceae</taxon>
        <taxon>Swingsia</taxon>
    </lineage>
</organism>
<feature type="domain" description="GCVT N-terminal" evidence="8">
    <location>
        <begin position="10"/>
        <end position="264"/>
    </location>
</feature>
<dbReference type="PANTHER" id="PTHR43757">
    <property type="entry name" value="AMINOMETHYLTRANSFERASE"/>
    <property type="match status" value="1"/>
</dbReference>
<protein>
    <recommendedName>
        <fullName evidence="2">aminomethyltransferase</fullName>
        <ecNumber evidence="2">2.1.2.10</ecNumber>
    </recommendedName>
    <alternativeName>
        <fullName evidence="5">Glycine cleavage system T protein</fullName>
    </alternativeName>
</protein>
<evidence type="ECO:0000256" key="3">
    <source>
        <dbReference type="ARBA" id="ARBA00022576"/>
    </source>
</evidence>
<dbReference type="Gene3D" id="3.30.1360.120">
    <property type="entry name" value="Probable tRNA modification gtpase trme, domain 1"/>
    <property type="match status" value="1"/>
</dbReference>
<dbReference type="Gene3D" id="4.10.1250.10">
    <property type="entry name" value="Aminomethyltransferase fragment"/>
    <property type="match status" value="1"/>
</dbReference>
<dbReference type="KEGG" id="ssam:E3D00_04640"/>
<dbReference type="GO" id="GO:0005960">
    <property type="term" value="C:glycine cleavage complex"/>
    <property type="evidence" value="ECO:0007669"/>
    <property type="project" value="InterPro"/>
</dbReference>
<name>A0A4Y6UHE7_9PROT</name>
<dbReference type="PIRSF" id="PIRSF006487">
    <property type="entry name" value="GcvT"/>
    <property type="match status" value="1"/>
</dbReference>
<dbReference type="PANTHER" id="PTHR43757:SF2">
    <property type="entry name" value="AMINOMETHYLTRANSFERASE, MITOCHONDRIAL"/>
    <property type="match status" value="1"/>
</dbReference>
<dbReference type="EMBL" id="CP038141">
    <property type="protein sequence ID" value="QDH16932.1"/>
    <property type="molecule type" value="Genomic_DNA"/>
</dbReference>
<dbReference type="Gene3D" id="3.30.70.1400">
    <property type="entry name" value="Aminomethyltransferase beta-barrel domains"/>
    <property type="match status" value="1"/>
</dbReference>
<evidence type="ECO:0000256" key="2">
    <source>
        <dbReference type="ARBA" id="ARBA00012616"/>
    </source>
</evidence>
<dbReference type="InterPro" id="IPR013977">
    <property type="entry name" value="GcvT_C"/>
</dbReference>
<dbReference type="InterPro" id="IPR006222">
    <property type="entry name" value="GCVT_N"/>
</dbReference>
<dbReference type="OrthoDB" id="9774591at2"/>
<evidence type="ECO:0000256" key="5">
    <source>
        <dbReference type="ARBA" id="ARBA00031395"/>
    </source>
</evidence>
<dbReference type="NCBIfam" id="TIGR00528">
    <property type="entry name" value="gcvT"/>
    <property type="match status" value="1"/>
</dbReference>
<comment type="similarity">
    <text evidence="1">Belongs to the GcvT family.</text>
</comment>
<dbReference type="Pfam" id="PF08669">
    <property type="entry name" value="GCV_T_C"/>
    <property type="match status" value="1"/>
</dbReference>
<gene>
    <name evidence="10" type="primary">gcvT</name>
    <name evidence="10" type="ORF">E3D00_04640</name>
</gene>
<dbReference type="GO" id="GO:0006546">
    <property type="term" value="P:glycine catabolic process"/>
    <property type="evidence" value="ECO:0007669"/>
    <property type="project" value="InterPro"/>
</dbReference>
<dbReference type="GO" id="GO:0008168">
    <property type="term" value="F:methyltransferase activity"/>
    <property type="evidence" value="ECO:0007669"/>
    <property type="project" value="UniProtKB-KW"/>
</dbReference>
<dbReference type="RefSeq" id="WP_141460378.1">
    <property type="nucleotide sequence ID" value="NZ_CP038141.1"/>
</dbReference>
<dbReference type="InterPro" id="IPR027266">
    <property type="entry name" value="TrmE/GcvT-like"/>
</dbReference>
<keyword evidence="4 10" id="KW-0808">Transferase</keyword>
<evidence type="ECO:0000256" key="6">
    <source>
        <dbReference type="ARBA" id="ARBA00047665"/>
    </source>
</evidence>
<dbReference type="InterPro" id="IPR029043">
    <property type="entry name" value="GcvT/YgfZ_C"/>
</dbReference>
<dbReference type="SUPFAM" id="SSF103025">
    <property type="entry name" value="Folate-binding domain"/>
    <property type="match status" value="1"/>
</dbReference>
<comment type="catalytic activity">
    <reaction evidence="6">
        <text>N(6)-[(R)-S(8)-aminomethyldihydrolipoyl]-L-lysyl-[protein] + (6S)-5,6,7,8-tetrahydrofolate = N(6)-[(R)-dihydrolipoyl]-L-lysyl-[protein] + (6R)-5,10-methylene-5,6,7,8-tetrahydrofolate + NH4(+)</text>
        <dbReference type="Rhea" id="RHEA:16945"/>
        <dbReference type="Rhea" id="RHEA-COMP:10475"/>
        <dbReference type="Rhea" id="RHEA-COMP:10492"/>
        <dbReference type="ChEBI" id="CHEBI:15636"/>
        <dbReference type="ChEBI" id="CHEBI:28938"/>
        <dbReference type="ChEBI" id="CHEBI:57453"/>
        <dbReference type="ChEBI" id="CHEBI:83100"/>
        <dbReference type="ChEBI" id="CHEBI:83143"/>
        <dbReference type="EC" id="2.1.2.10"/>
    </reaction>
</comment>
<keyword evidence="10" id="KW-0489">Methyltransferase</keyword>
<evidence type="ECO:0000256" key="1">
    <source>
        <dbReference type="ARBA" id="ARBA00008609"/>
    </source>
</evidence>
<dbReference type="Pfam" id="PF01571">
    <property type="entry name" value="GCV_T"/>
    <property type="match status" value="1"/>
</dbReference>
<feature type="binding site" evidence="7">
    <location>
        <position position="201"/>
    </location>
    <ligand>
        <name>substrate</name>
    </ligand>
</feature>
<dbReference type="InterPro" id="IPR006223">
    <property type="entry name" value="GcvT"/>
</dbReference>
<reference evidence="10 11" key="1">
    <citation type="submission" date="2019-03" db="EMBL/GenBank/DDBJ databases">
        <title>The complete genome sequence of Swingsia samuiensis NBRC107927(T).</title>
        <authorList>
            <person name="Chua K.-O."/>
            <person name="Chan K.-G."/>
            <person name="See-Too W.-S."/>
        </authorList>
    </citation>
    <scope>NUCLEOTIDE SEQUENCE [LARGE SCALE GENOMIC DNA]</scope>
    <source>
        <strain evidence="10 11">AH83</strain>
    </source>
</reference>
<dbReference type="GO" id="GO:0004047">
    <property type="term" value="F:aminomethyltransferase activity"/>
    <property type="evidence" value="ECO:0007669"/>
    <property type="project" value="UniProtKB-EC"/>
</dbReference>
<dbReference type="Proteomes" id="UP000316313">
    <property type="component" value="Chromosome"/>
</dbReference>
<keyword evidence="3" id="KW-0032">Aminotransferase</keyword>